<dbReference type="AlphaFoldDB" id="A0A5C4T6E2"/>
<gene>
    <name evidence="1" type="ORF">FE784_23965</name>
</gene>
<reference evidence="1 2" key="1">
    <citation type="submission" date="2019-05" db="EMBL/GenBank/DDBJ databases">
        <title>We sequenced the genome of Paenibacillus hemerocallicola KCTC 33185 for further insight into its adaptation and study the phylogeny of Paenibacillus.</title>
        <authorList>
            <person name="Narsing Rao M.P."/>
        </authorList>
    </citation>
    <scope>NUCLEOTIDE SEQUENCE [LARGE SCALE GENOMIC DNA]</scope>
    <source>
        <strain evidence="1 2">KCTC 33185</strain>
    </source>
</reference>
<keyword evidence="2" id="KW-1185">Reference proteome</keyword>
<name>A0A5C4T6E2_9BACL</name>
<organism evidence="1 2">
    <name type="scientific">Paenibacillus hemerocallicola</name>
    <dbReference type="NCBI Taxonomy" id="1172614"/>
    <lineage>
        <taxon>Bacteria</taxon>
        <taxon>Bacillati</taxon>
        <taxon>Bacillota</taxon>
        <taxon>Bacilli</taxon>
        <taxon>Bacillales</taxon>
        <taxon>Paenibacillaceae</taxon>
        <taxon>Paenibacillus</taxon>
    </lineage>
</organism>
<sequence length="299" mass="35159">MIPISHTKLESIAEEHFEELKVHLTRKKINKFDKIDRWFKTNGSKLSLKDVVLADVDDLYTFSVKYKSKVYPKDVLYLKYLYTEYFSKSSRHIGNSDYNAVKLIEKIGIKVCPYCNRNYVNNINFGAKGVKRSSQLDHFFSKDEFPFLAMSFYNLVPSCPSCNHLKSNHQISLSPYDKKNSTGNELTFDYSIINADYLFDESQITIEINHSHKITKNIDIFGLKDQYLLHNDIVYDLIKRHRIYPKSKLSEIEKDFPGVFKNEEEMKRIIFGNHIRSEELWKRPLSKLTKDITEKLNSI</sequence>
<dbReference type="EMBL" id="VDCQ01000038">
    <property type="protein sequence ID" value="TNJ63779.1"/>
    <property type="molecule type" value="Genomic_DNA"/>
</dbReference>
<evidence type="ECO:0000313" key="1">
    <source>
        <dbReference type="EMBL" id="TNJ63779.1"/>
    </source>
</evidence>
<dbReference type="RefSeq" id="WP_139604791.1">
    <property type="nucleotide sequence ID" value="NZ_VDCQ01000038.1"/>
</dbReference>
<evidence type="ECO:0000313" key="2">
    <source>
        <dbReference type="Proteomes" id="UP000307943"/>
    </source>
</evidence>
<proteinExistence type="predicted"/>
<protein>
    <recommendedName>
        <fullName evidence="3">HNH domain-containing protein</fullName>
    </recommendedName>
</protein>
<evidence type="ECO:0008006" key="3">
    <source>
        <dbReference type="Google" id="ProtNLM"/>
    </source>
</evidence>
<accession>A0A5C4T6E2</accession>
<dbReference type="OrthoDB" id="9816185at2"/>
<dbReference type="Gene3D" id="1.10.30.50">
    <property type="match status" value="1"/>
</dbReference>
<comment type="caution">
    <text evidence="1">The sequence shown here is derived from an EMBL/GenBank/DDBJ whole genome shotgun (WGS) entry which is preliminary data.</text>
</comment>
<dbReference type="Proteomes" id="UP000307943">
    <property type="component" value="Unassembled WGS sequence"/>
</dbReference>